<dbReference type="AlphaFoldDB" id="E5R074"/>
<feature type="compositionally biased region" description="Polar residues" evidence="1">
    <location>
        <begin position="126"/>
        <end position="157"/>
    </location>
</feature>
<reference evidence="3" key="1">
    <citation type="journal article" date="2012" name="MBio">
        <title>Comparative genome analysis of Trichophyton rubrum and related dermatophytes reveals candidate genes involved in infection.</title>
        <authorList>
            <person name="Martinez D.A."/>
            <person name="Oliver B.G."/>
            <person name="Graeser Y."/>
            <person name="Goldberg J.M."/>
            <person name="Li W."/>
            <person name="Martinez-Rossi N.M."/>
            <person name="Monod M."/>
            <person name="Shelest E."/>
            <person name="Barton R.C."/>
            <person name="Birch E."/>
            <person name="Brakhage A.A."/>
            <person name="Chen Z."/>
            <person name="Gurr S.J."/>
            <person name="Heiman D."/>
            <person name="Heitman J."/>
            <person name="Kosti I."/>
            <person name="Rossi A."/>
            <person name="Saif S."/>
            <person name="Samalova M."/>
            <person name="Saunders C.W."/>
            <person name="Shea T."/>
            <person name="Summerbell R.C."/>
            <person name="Xu J."/>
            <person name="Young S."/>
            <person name="Zeng Q."/>
            <person name="Birren B.W."/>
            <person name="Cuomo C.A."/>
            <person name="White T.C."/>
        </authorList>
    </citation>
    <scope>NUCLEOTIDE SEQUENCE [LARGE SCALE GENOMIC DNA]</scope>
    <source>
        <strain evidence="3">ATCC MYA-4604 / CBS 118893</strain>
    </source>
</reference>
<dbReference type="GeneID" id="10031754"/>
<evidence type="ECO:0000313" key="3">
    <source>
        <dbReference type="Proteomes" id="UP000002669"/>
    </source>
</evidence>
<dbReference type="PANTHER" id="PTHR34997:SF1">
    <property type="entry name" value="PEPTIDOGLYCAN-BINDING LYSIN DOMAIN"/>
    <property type="match status" value="1"/>
</dbReference>
<dbReference type="InParanoid" id="E5R074"/>
<feature type="region of interest" description="Disordered" evidence="1">
    <location>
        <begin position="126"/>
        <end position="169"/>
    </location>
</feature>
<evidence type="ECO:0000256" key="1">
    <source>
        <dbReference type="SAM" id="MobiDB-lite"/>
    </source>
</evidence>
<evidence type="ECO:0008006" key="4">
    <source>
        <dbReference type="Google" id="ProtNLM"/>
    </source>
</evidence>
<evidence type="ECO:0000313" key="2">
    <source>
        <dbReference type="EMBL" id="EFQ97485.1"/>
    </source>
</evidence>
<name>E5R074_ARTGP</name>
<dbReference type="EMBL" id="DS989822">
    <property type="protein sequence ID" value="EFQ97485.1"/>
    <property type="molecule type" value="Genomic_DNA"/>
</dbReference>
<keyword evidence="3" id="KW-1185">Reference proteome</keyword>
<dbReference type="OrthoDB" id="4173988at2759"/>
<dbReference type="Proteomes" id="UP000002669">
    <property type="component" value="Unassembled WGS sequence"/>
</dbReference>
<dbReference type="VEuPathDB" id="FungiDB:MGYG_00525"/>
<dbReference type="GO" id="GO:0008061">
    <property type="term" value="F:chitin binding"/>
    <property type="evidence" value="ECO:0007669"/>
    <property type="project" value="InterPro"/>
</dbReference>
<sequence length="292" mass="31871">MLLVSAALRKRPSRHLDFSSFVFGSAVSIHLPSCDRNNDIPSSRYTRLLCRMSVYTANASYSRTPTPSYQFTLLYSHEATPSVRGPALSLPQRRAVTLFVKWNPGVNCNALVVGKTYCLFAGNTGPSASANPTSSPQVPTTISKPTPMTASKPSTATPPVMTTPASRPGARPSLINTGLSLSTSFTPGILPLVRIAPQPNVNPKCDKWYQVVSGDYCQKISYEFHIPPDILRVTPVLASGQGIMSVLDLPNWAVLWEGLGWLAEMKVVEVEVEVEVVDNLKISYEITRDFTK</sequence>
<dbReference type="Gene3D" id="3.10.350.10">
    <property type="entry name" value="LysM domain"/>
    <property type="match status" value="1"/>
</dbReference>
<accession>E5R074</accession>
<gene>
    <name evidence="2" type="ORF">MGYG_00525</name>
</gene>
<dbReference type="InterPro" id="IPR036779">
    <property type="entry name" value="LysM_dom_sf"/>
</dbReference>
<protein>
    <recommendedName>
        <fullName evidence="4">LysM domain-containing protein</fullName>
    </recommendedName>
</protein>
<dbReference type="HOGENOM" id="CLU_953080_0_0_1"/>
<proteinExistence type="predicted"/>
<dbReference type="PANTHER" id="PTHR34997">
    <property type="entry name" value="AM15"/>
    <property type="match status" value="1"/>
</dbReference>
<dbReference type="RefSeq" id="XP_003176437.1">
    <property type="nucleotide sequence ID" value="XM_003176389.1"/>
</dbReference>
<dbReference type="InterPro" id="IPR052210">
    <property type="entry name" value="LysM1-like"/>
</dbReference>
<organism evidence="3">
    <name type="scientific">Arthroderma gypseum (strain ATCC MYA-4604 / CBS 118893)</name>
    <name type="common">Microsporum gypseum</name>
    <dbReference type="NCBI Taxonomy" id="535722"/>
    <lineage>
        <taxon>Eukaryota</taxon>
        <taxon>Fungi</taxon>
        <taxon>Dikarya</taxon>
        <taxon>Ascomycota</taxon>
        <taxon>Pezizomycotina</taxon>
        <taxon>Eurotiomycetes</taxon>
        <taxon>Eurotiomycetidae</taxon>
        <taxon>Onygenales</taxon>
        <taxon>Arthrodermataceae</taxon>
        <taxon>Nannizzia</taxon>
    </lineage>
</organism>